<feature type="transmembrane region" description="Helical" evidence="9">
    <location>
        <begin position="115"/>
        <end position="133"/>
    </location>
</feature>
<dbReference type="PANTHER" id="PTHR46739:SF3">
    <property type="entry name" value="AQUAPORIN SIP1-1"/>
    <property type="match status" value="1"/>
</dbReference>
<feature type="compositionally biased region" description="Polar residues" evidence="8">
    <location>
        <begin position="202"/>
        <end position="212"/>
    </location>
</feature>
<dbReference type="Proteomes" id="UP001295469">
    <property type="component" value="Chromosome A05"/>
</dbReference>
<evidence type="ECO:0000256" key="7">
    <source>
        <dbReference type="ARBA" id="ARBA00024030"/>
    </source>
</evidence>
<gene>
    <name evidence="10" type="ORF">DARMORV10_A05P43290.1</name>
</gene>
<evidence type="ECO:0000256" key="5">
    <source>
        <dbReference type="ARBA" id="ARBA00022989"/>
    </source>
</evidence>
<feature type="region of interest" description="Disordered" evidence="8">
    <location>
        <begin position="189"/>
        <end position="263"/>
    </location>
</feature>
<feature type="transmembrane region" description="Helical" evidence="9">
    <location>
        <begin position="162"/>
        <end position="180"/>
    </location>
</feature>
<dbReference type="PANTHER" id="PTHR46739">
    <property type="entry name" value="AQUAPORIN SIP1-1"/>
    <property type="match status" value="1"/>
</dbReference>
<organism evidence="10">
    <name type="scientific">Brassica napus</name>
    <name type="common">Rape</name>
    <dbReference type="NCBI Taxonomy" id="3708"/>
    <lineage>
        <taxon>Eukaryota</taxon>
        <taxon>Viridiplantae</taxon>
        <taxon>Streptophyta</taxon>
        <taxon>Embryophyta</taxon>
        <taxon>Tracheophyta</taxon>
        <taxon>Spermatophyta</taxon>
        <taxon>Magnoliopsida</taxon>
        <taxon>eudicotyledons</taxon>
        <taxon>Gunneridae</taxon>
        <taxon>Pentapetalae</taxon>
        <taxon>rosids</taxon>
        <taxon>malvids</taxon>
        <taxon>Brassicales</taxon>
        <taxon>Brassicaceae</taxon>
        <taxon>Brassiceae</taxon>
        <taxon>Brassica</taxon>
    </lineage>
</organism>
<sequence length="263" mass="29191">GCCEVSDWGYADDLLLGRPLRDVRFTDDGDHLRRRFSGNRLGSVGHHHVSDFLLRSWCGRRCIGHHGVHTREVQAHDIWTFLQVDVHTGAIAETILSFGITFAALLIIIRGPRRLLAKTFLLALATICFVVAGSKYTGPAMNPAIAFGWAYMYSSHNTWDHFYVYWISSFVGALSAALICKQKSNSKQHSHSTADLDPSKDPPQTSASSATANKIRYRSPSASELLESGLATSPTSDSHQSLLHRRRENDGEASDREARVTLR</sequence>
<dbReference type="GO" id="GO:0016020">
    <property type="term" value="C:membrane"/>
    <property type="evidence" value="ECO:0007669"/>
    <property type="project" value="UniProtKB-SubCell"/>
</dbReference>
<dbReference type="InterPro" id="IPR000425">
    <property type="entry name" value="MIP"/>
</dbReference>
<feature type="transmembrane region" description="Helical" evidence="9">
    <location>
        <begin position="89"/>
        <end position="108"/>
    </location>
</feature>
<evidence type="ECO:0000256" key="4">
    <source>
        <dbReference type="ARBA" id="ARBA00022737"/>
    </source>
</evidence>
<dbReference type="EMBL" id="HG994359">
    <property type="protein sequence ID" value="CAF2103334.1"/>
    <property type="molecule type" value="Genomic_DNA"/>
</dbReference>
<evidence type="ECO:0000256" key="9">
    <source>
        <dbReference type="SAM" id="Phobius"/>
    </source>
</evidence>
<name>A0A816UKM1_BRANA</name>
<dbReference type="GO" id="GO:0015250">
    <property type="term" value="F:water channel activity"/>
    <property type="evidence" value="ECO:0007669"/>
    <property type="project" value="InterPro"/>
</dbReference>
<evidence type="ECO:0000256" key="3">
    <source>
        <dbReference type="ARBA" id="ARBA00022692"/>
    </source>
</evidence>
<keyword evidence="5 9" id="KW-1133">Transmembrane helix</keyword>
<protein>
    <submittedName>
        <fullName evidence="10">(rape) hypothetical protein</fullName>
    </submittedName>
</protein>
<dbReference type="InterPro" id="IPR023271">
    <property type="entry name" value="Aquaporin-like"/>
</dbReference>
<dbReference type="SUPFAM" id="SSF81338">
    <property type="entry name" value="Aquaporin-like"/>
    <property type="match status" value="1"/>
</dbReference>
<dbReference type="Pfam" id="PF00230">
    <property type="entry name" value="MIP"/>
    <property type="match status" value="1"/>
</dbReference>
<feature type="compositionally biased region" description="Basic and acidic residues" evidence="8">
    <location>
        <begin position="247"/>
        <end position="263"/>
    </location>
</feature>
<proteinExistence type="inferred from homology"/>
<dbReference type="InterPro" id="IPR044222">
    <property type="entry name" value="SIP1-1/2-like"/>
</dbReference>
<evidence type="ECO:0000256" key="6">
    <source>
        <dbReference type="ARBA" id="ARBA00023136"/>
    </source>
</evidence>
<evidence type="ECO:0000256" key="2">
    <source>
        <dbReference type="ARBA" id="ARBA00022448"/>
    </source>
</evidence>
<dbReference type="AlphaFoldDB" id="A0A816UKM1"/>
<keyword evidence="2" id="KW-0813">Transport</keyword>
<keyword evidence="3 9" id="KW-0812">Transmembrane</keyword>
<keyword evidence="4" id="KW-0677">Repeat</keyword>
<feature type="non-terminal residue" evidence="10">
    <location>
        <position position="1"/>
    </location>
</feature>
<comment type="similarity">
    <text evidence="7">Belongs to the MIP/aquaporin (TC 1.A.8) family. SIP (TC 1.A.8.10) subfamily.</text>
</comment>
<keyword evidence="6 9" id="KW-0472">Membrane</keyword>
<dbReference type="Gene3D" id="1.20.1080.10">
    <property type="entry name" value="Glycerol uptake facilitator protein"/>
    <property type="match status" value="1"/>
</dbReference>
<evidence type="ECO:0000256" key="8">
    <source>
        <dbReference type="SAM" id="MobiDB-lite"/>
    </source>
</evidence>
<comment type="subcellular location">
    <subcellularLocation>
        <location evidence="1">Membrane</location>
        <topology evidence="1">Multi-pass membrane protein</topology>
    </subcellularLocation>
</comment>
<evidence type="ECO:0000256" key="1">
    <source>
        <dbReference type="ARBA" id="ARBA00004141"/>
    </source>
</evidence>
<feature type="compositionally biased region" description="Polar residues" evidence="8">
    <location>
        <begin position="230"/>
        <end position="241"/>
    </location>
</feature>
<evidence type="ECO:0000313" key="10">
    <source>
        <dbReference type="EMBL" id="CAF2103334.1"/>
    </source>
</evidence>
<reference evidence="10" key="1">
    <citation type="submission" date="2021-01" db="EMBL/GenBank/DDBJ databases">
        <authorList>
            <consortium name="Genoscope - CEA"/>
            <person name="William W."/>
        </authorList>
    </citation>
    <scope>NUCLEOTIDE SEQUENCE</scope>
</reference>
<accession>A0A816UKM1</accession>